<gene>
    <name evidence="2" type="ORF">LIER_30599</name>
</gene>
<feature type="region of interest" description="Disordered" evidence="1">
    <location>
        <begin position="1"/>
        <end position="27"/>
    </location>
</feature>
<protein>
    <submittedName>
        <fullName evidence="2">Uncharacterized protein</fullName>
    </submittedName>
</protein>
<comment type="caution">
    <text evidence="2">The sequence shown here is derived from an EMBL/GenBank/DDBJ whole genome shotgun (WGS) entry which is preliminary data.</text>
</comment>
<evidence type="ECO:0000313" key="3">
    <source>
        <dbReference type="Proteomes" id="UP001454036"/>
    </source>
</evidence>
<name>A0AAV3RQ47_LITER</name>
<sequence>MAESSSNPSSRPSGPSATLAGTLREGPVNIEAHATIRTPALESFHRRSTMEEAPEDFVGSFLRDSLEALPTSTSSGLDDSQGLLNVQPLRSRMGPTAPRTIAPKPLKGKSTK</sequence>
<dbReference type="EMBL" id="BAABME010011027">
    <property type="protein sequence ID" value="GAA0183128.1"/>
    <property type="molecule type" value="Genomic_DNA"/>
</dbReference>
<organism evidence="2 3">
    <name type="scientific">Lithospermum erythrorhizon</name>
    <name type="common">Purple gromwell</name>
    <name type="synonym">Lithospermum officinale var. erythrorhizon</name>
    <dbReference type="NCBI Taxonomy" id="34254"/>
    <lineage>
        <taxon>Eukaryota</taxon>
        <taxon>Viridiplantae</taxon>
        <taxon>Streptophyta</taxon>
        <taxon>Embryophyta</taxon>
        <taxon>Tracheophyta</taxon>
        <taxon>Spermatophyta</taxon>
        <taxon>Magnoliopsida</taxon>
        <taxon>eudicotyledons</taxon>
        <taxon>Gunneridae</taxon>
        <taxon>Pentapetalae</taxon>
        <taxon>asterids</taxon>
        <taxon>lamiids</taxon>
        <taxon>Boraginales</taxon>
        <taxon>Boraginaceae</taxon>
        <taxon>Boraginoideae</taxon>
        <taxon>Lithospermeae</taxon>
        <taxon>Lithospermum</taxon>
    </lineage>
</organism>
<keyword evidence="3" id="KW-1185">Reference proteome</keyword>
<feature type="compositionally biased region" description="Low complexity" evidence="1">
    <location>
        <begin position="1"/>
        <end position="16"/>
    </location>
</feature>
<accession>A0AAV3RQ47</accession>
<reference evidence="2 3" key="1">
    <citation type="submission" date="2024-01" db="EMBL/GenBank/DDBJ databases">
        <title>The complete chloroplast genome sequence of Lithospermum erythrorhizon: insights into the phylogenetic relationship among Boraginaceae species and the maternal lineages of purple gromwells.</title>
        <authorList>
            <person name="Okada T."/>
            <person name="Watanabe K."/>
        </authorList>
    </citation>
    <scope>NUCLEOTIDE SEQUENCE [LARGE SCALE GENOMIC DNA]</scope>
</reference>
<proteinExistence type="predicted"/>
<evidence type="ECO:0000256" key="1">
    <source>
        <dbReference type="SAM" id="MobiDB-lite"/>
    </source>
</evidence>
<dbReference type="AlphaFoldDB" id="A0AAV3RQ47"/>
<evidence type="ECO:0000313" key="2">
    <source>
        <dbReference type="EMBL" id="GAA0183128.1"/>
    </source>
</evidence>
<feature type="region of interest" description="Disordered" evidence="1">
    <location>
        <begin position="88"/>
        <end position="112"/>
    </location>
</feature>
<dbReference type="Proteomes" id="UP001454036">
    <property type="component" value="Unassembled WGS sequence"/>
</dbReference>